<dbReference type="OrthoDB" id="3401783at2"/>
<keyword evidence="1" id="KW-0472">Membrane</keyword>
<keyword evidence="1" id="KW-0812">Transmembrane</keyword>
<protein>
    <recommendedName>
        <fullName evidence="5">Peptidase</fullName>
    </recommendedName>
</protein>
<feature type="chain" id="PRO_5017213926" description="Peptidase" evidence="2">
    <location>
        <begin position="33"/>
        <end position="257"/>
    </location>
</feature>
<organism evidence="3 4">
    <name type="scientific">Streptomyces klenkii</name>
    <dbReference type="NCBI Taxonomy" id="1420899"/>
    <lineage>
        <taxon>Bacteria</taxon>
        <taxon>Bacillati</taxon>
        <taxon>Actinomycetota</taxon>
        <taxon>Actinomycetes</taxon>
        <taxon>Kitasatosporales</taxon>
        <taxon>Streptomycetaceae</taxon>
        <taxon>Streptomyces</taxon>
    </lineage>
</organism>
<evidence type="ECO:0000256" key="1">
    <source>
        <dbReference type="SAM" id="Phobius"/>
    </source>
</evidence>
<keyword evidence="1" id="KW-1133">Transmembrane helix</keyword>
<feature type="transmembrane region" description="Helical" evidence="1">
    <location>
        <begin position="226"/>
        <end position="247"/>
    </location>
</feature>
<keyword evidence="4" id="KW-1185">Reference proteome</keyword>
<comment type="caution">
    <text evidence="3">The sequence shown here is derived from an EMBL/GenBank/DDBJ whole genome shotgun (WGS) entry which is preliminary data.</text>
</comment>
<reference evidence="3 4" key="1">
    <citation type="journal article" date="2015" name="Antonie Van Leeuwenhoek">
        <title>Streptomyces klenkii sp. nov., isolated from deep marine sediment.</title>
        <authorList>
            <person name="Veyisoglu A."/>
            <person name="Sahin N."/>
        </authorList>
    </citation>
    <scope>NUCLEOTIDE SEQUENCE [LARGE SCALE GENOMIC DNA]</scope>
    <source>
        <strain evidence="3 4">KCTC 29202</strain>
    </source>
</reference>
<feature type="signal peptide" evidence="2">
    <location>
        <begin position="1"/>
        <end position="32"/>
    </location>
</feature>
<evidence type="ECO:0000313" key="3">
    <source>
        <dbReference type="EMBL" id="RKN65389.1"/>
    </source>
</evidence>
<accession>A0A3B0AYN2</accession>
<evidence type="ECO:0000256" key="2">
    <source>
        <dbReference type="SAM" id="SignalP"/>
    </source>
</evidence>
<evidence type="ECO:0008006" key="5">
    <source>
        <dbReference type="Google" id="ProtNLM"/>
    </source>
</evidence>
<evidence type="ECO:0000313" key="4">
    <source>
        <dbReference type="Proteomes" id="UP000270343"/>
    </source>
</evidence>
<dbReference type="RefSeq" id="WP_120758100.1">
    <property type="nucleotide sequence ID" value="NZ_RBAM01000012.1"/>
</dbReference>
<keyword evidence="2" id="KW-0732">Signal</keyword>
<sequence length="257" mass="26664">MRLSLTAPKARAAAAGLLAAAALFTSAGAAAAASPSPSARAGEDGAPTEAGTGFRTATVLKQGQKATADASTGDYLYWQFPAGAGQQPQVKATVNLPEASARHGAAVWQLDVYDGLRRRQACASGEPTKRASEQDASVTLTCTLRTVRPWAEQWANDPLPGAYYVRLTLTEGPDRDHGLPVKAEVEATAKDAGGARAEGGEVAPLHAAAVAEPEDGWNGSWWSDRWAWTVGGAVLGALAAIGGYVLTRHPRRRPAGQ</sequence>
<dbReference type="Proteomes" id="UP000270343">
    <property type="component" value="Unassembled WGS sequence"/>
</dbReference>
<dbReference type="EMBL" id="RBAM01000012">
    <property type="protein sequence ID" value="RKN65389.1"/>
    <property type="molecule type" value="Genomic_DNA"/>
</dbReference>
<proteinExistence type="predicted"/>
<name>A0A3B0AYN2_9ACTN</name>
<gene>
    <name evidence="3" type="ORF">D7231_26710</name>
</gene>
<dbReference type="AlphaFoldDB" id="A0A3B0AYN2"/>